<reference evidence="3" key="1">
    <citation type="submission" date="2018-09" db="EMBL/GenBank/DDBJ databases">
        <authorList>
            <person name="Zhu H."/>
        </authorList>
    </citation>
    <scope>NUCLEOTIDE SEQUENCE [LARGE SCALE GENOMIC DNA]</scope>
    <source>
        <strain evidence="3">K1R23-30</strain>
    </source>
</reference>
<comment type="caution">
    <text evidence="2">The sequence shown here is derived from an EMBL/GenBank/DDBJ whole genome shotgun (WGS) entry which is preliminary data.</text>
</comment>
<dbReference type="EMBL" id="QYUO01000001">
    <property type="protein sequence ID" value="RJF98322.1"/>
    <property type="molecule type" value="Genomic_DNA"/>
</dbReference>
<evidence type="ECO:0000256" key="1">
    <source>
        <dbReference type="SAM" id="MobiDB-lite"/>
    </source>
</evidence>
<dbReference type="Proteomes" id="UP000265955">
    <property type="component" value="Unassembled WGS sequence"/>
</dbReference>
<proteinExistence type="predicted"/>
<organism evidence="2 3">
    <name type="scientific">Noviherbaspirillum saxi</name>
    <dbReference type="NCBI Taxonomy" id="2320863"/>
    <lineage>
        <taxon>Bacteria</taxon>
        <taxon>Pseudomonadati</taxon>
        <taxon>Pseudomonadota</taxon>
        <taxon>Betaproteobacteria</taxon>
        <taxon>Burkholderiales</taxon>
        <taxon>Oxalobacteraceae</taxon>
        <taxon>Noviherbaspirillum</taxon>
    </lineage>
</organism>
<protein>
    <submittedName>
        <fullName evidence="2">Uncharacterized protein</fullName>
    </submittedName>
</protein>
<gene>
    <name evidence="2" type="ORF">D3871_07190</name>
</gene>
<keyword evidence="3" id="KW-1185">Reference proteome</keyword>
<accession>A0A3A3FQ42</accession>
<evidence type="ECO:0000313" key="3">
    <source>
        <dbReference type="Proteomes" id="UP000265955"/>
    </source>
</evidence>
<feature type="region of interest" description="Disordered" evidence="1">
    <location>
        <begin position="21"/>
        <end position="40"/>
    </location>
</feature>
<sequence>MARRNLCQHHACTRHYNCRPSPGRISVRRRDTAFPAPPHG</sequence>
<evidence type="ECO:0000313" key="2">
    <source>
        <dbReference type="EMBL" id="RJF98322.1"/>
    </source>
</evidence>
<dbReference type="AlphaFoldDB" id="A0A3A3FQ42"/>
<name>A0A3A3FQ42_9BURK</name>